<dbReference type="Proteomes" id="UP001054837">
    <property type="component" value="Unassembled WGS sequence"/>
</dbReference>
<dbReference type="AlphaFoldDB" id="A0AAV4N9Y4"/>
<gene>
    <name evidence="1" type="ORF">CDAR_426561</name>
</gene>
<evidence type="ECO:0000313" key="2">
    <source>
        <dbReference type="Proteomes" id="UP001054837"/>
    </source>
</evidence>
<keyword evidence="2" id="KW-1185">Reference proteome</keyword>
<organism evidence="1 2">
    <name type="scientific">Caerostris darwini</name>
    <dbReference type="NCBI Taxonomy" id="1538125"/>
    <lineage>
        <taxon>Eukaryota</taxon>
        <taxon>Metazoa</taxon>
        <taxon>Ecdysozoa</taxon>
        <taxon>Arthropoda</taxon>
        <taxon>Chelicerata</taxon>
        <taxon>Arachnida</taxon>
        <taxon>Araneae</taxon>
        <taxon>Araneomorphae</taxon>
        <taxon>Entelegynae</taxon>
        <taxon>Araneoidea</taxon>
        <taxon>Araneidae</taxon>
        <taxon>Caerostris</taxon>
    </lineage>
</organism>
<evidence type="ECO:0000313" key="1">
    <source>
        <dbReference type="EMBL" id="GIX80307.1"/>
    </source>
</evidence>
<protein>
    <submittedName>
        <fullName evidence="1">Uncharacterized protein</fullName>
    </submittedName>
</protein>
<accession>A0AAV4N9Y4</accession>
<sequence length="120" mass="13839">MKGLKRVGQQQTNNGYLSWHGKASVEEISRIVGCSEVDEEYFSKLRTLQGVTFGSGSMLRNDYVEPEKFSKVYVSEGKPKSFSSQPAHFEHFERVCRTPNNGRPFKQRENFGLFEQLLRK</sequence>
<comment type="caution">
    <text evidence="1">The sequence shown here is derived from an EMBL/GenBank/DDBJ whole genome shotgun (WGS) entry which is preliminary data.</text>
</comment>
<name>A0AAV4N9Y4_9ARAC</name>
<dbReference type="EMBL" id="BPLQ01001279">
    <property type="protein sequence ID" value="GIX80307.1"/>
    <property type="molecule type" value="Genomic_DNA"/>
</dbReference>
<reference evidence="1 2" key="1">
    <citation type="submission" date="2021-06" db="EMBL/GenBank/DDBJ databases">
        <title>Caerostris darwini draft genome.</title>
        <authorList>
            <person name="Kono N."/>
            <person name="Arakawa K."/>
        </authorList>
    </citation>
    <scope>NUCLEOTIDE SEQUENCE [LARGE SCALE GENOMIC DNA]</scope>
</reference>
<proteinExistence type="predicted"/>